<accession>A0ABV6L523</accession>
<keyword evidence="2" id="KW-1185">Reference proteome</keyword>
<organism evidence="1 2">
    <name type="scientific">Mucilaginibacter angelicae</name>
    <dbReference type="NCBI Taxonomy" id="869718"/>
    <lineage>
        <taxon>Bacteria</taxon>
        <taxon>Pseudomonadati</taxon>
        <taxon>Bacteroidota</taxon>
        <taxon>Sphingobacteriia</taxon>
        <taxon>Sphingobacteriales</taxon>
        <taxon>Sphingobacteriaceae</taxon>
        <taxon>Mucilaginibacter</taxon>
    </lineage>
</organism>
<dbReference type="Proteomes" id="UP001589828">
    <property type="component" value="Unassembled WGS sequence"/>
</dbReference>
<reference evidence="1 2" key="1">
    <citation type="submission" date="2024-09" db="EMBL/GenBank/DDBJ databases">
        <authorList>
            <person name="Sun Q."/>
            <person name="Mori K."/>
        </authorList>
    </citation>
    <scope>NUCLEOTIDE SEQUENCE [LARGE SCALE GENOMIC DNA]</scope>
    <source>
        <strain evidence="1 2">NCAIM B.02415</strain>
    </source>
</reference>
<sequence>MNELNKLRRSFVKLAHAGGPVSFHDAVVVAVDQDAFTCDVLLDEAEVYGVRLRAVMSDRKSIDVLPVAGSPVVIGKLADDDYIVIACDQIAMYRITTGNTVLRVDAEGLLVSKGGDTLGKILNDLVRGVLSIAAPKDVPAITELIERINDLLP</sequence>
<evidence type="ECO:0000313" key="1">
    <source>
        <dbReference type="EMBL" id="MFC0514532.1"/>
    </source>
</evidence>
<proteinExistence type="predicted"/>
<protein>
    <recommendedName>
        <fullName evidence="3">Roadblock/LC7 domain-containing protein</fullName>
    </recommendedName>
</protein>
<comment type="caution">
    <text evidence="1">The sequence shown here is derived from an EMBL/GenBank/DDBJ whole genome shotgun (WGS) entry which is preliminary data.</text>
</comment>
<dbReference type="RefSeq" id="WP_377022378.1">
    <property type="nucleotide sequence ID" value="NZ_JBHLTS010000021.1"/>
</dbReference>
<evidence type="ECO:0008006" key="3">
    <source>
        <dbReference type="Google" id="ProtNLM"/>
    </source>
</evidence>
<gene>
    <name evidence="1" type="ORF">ACFFGT_09980</name>
</gene>
<name>A0ABV6L523_9SPHI</name>
<evidence type="ECO:0000313" key="2">
    <source>
        <dbReference type="Proteomes" id="UP001589828"/>
    </source>
</evidence>
<dbReference type="EMBL" id="JBHLTS010000021">
    <property type="protein sequence ID" value="MFC0514532.1"/>
    <property type="molecule type" value="Genomic_DNA"/>
</dbReference>